<comment type="similarity">
    <text evidence="3">Belongs to the acetyltransferase family. MAK3 subfamily.</text>
</comment>
<keyword evidence="6" id="KW-1185">Reference proteome</keyword>
<evidence type="ECO:0000313" key="5">
    <source>
        <dbReference type="EMBL" id="OQO01179.1"/>
    </source>
</evidence>
<evidence type="ECO:0000256" key="1">
    <source>
        <dbReference type="ARBA" id="ARBA00022679"/>
    </source>
</evidence>
<dbReference type="Pfam" id="PF00583">
    <property type="entry name" value="Acetyltransf_1"/>
    <property type="match status" value="1"/>
</dbReference>
<dbReference type="InterPro" id="IPR044542">
    <property type="entry name" value="NAA30-like"/>
</dbReference>
<sequence>MSSTNASAATNEPAESTKSKTSLRYVSYGSEKESPCLPAIRQLISQDLSEPYSIYVYRYFLYQWGELCFMALDDQDILVGVIVCKLEPHRGGPMRGYIAMLATRKEHRGQGIATKLVKMAIDKMIVEEADEVVLETEVDNMPSLRIYENLGFIRTKRLHRYYLNGNTAFRLILYLKPGVPSIPTFPPDYGPPEGVEHGNGLMDEDLIARQTAQLQLENAQHERFDVTGRKAEVIRSSETVMKAHLANTTCSSNSMMAKENGDPRSSKGVVLLGANRISSSIAHALAHSGYDVHIVTQSKEPSSPTPHTTYHYSDLSSASLRPLLESLNPNLLISTTSGGNFDLQTSIIDIAISAGVLRFIPAEFSHDTSNPEICERLPPHKERKRVIDHLRSLASEGKIEWCGVATGVLLDHGLLSGDLGFELKWQSATIHGDGAQKFPASSVDWIGQAVVAAVERWEEVRNQYIYLNGLVTSGNEVVRTLEKATGQTWEIGRVDVEDTLREAEQRIKRGFPDAGMFLVGRSVLYDAEVDAVGAFSKGEGKTKLGLKGESLEMLVEGVVHQYQHHGKADSGCG</sequence>
<feature type="domain" description="N-acetyltransferase" evidence="4">
    <location>
        <begin position="26"/>
        <end position="176"/>
    </location>
</feature>
<dbReference type="GO" id="GO:0004596">
    <property type="term" value="F:protein-N-terminal amino-acid acetyltransferase activity"/>
    <property type="evidence" value="ECO:0007669"/>
    <property type="project" value="InterPro"/>
</dbReference>
<dbReference type="Proteomes" id="UP000192596">
    <property type="component" value="Unassembled WGS sequence"/>
</dbReference>
<keyword evidence="1" id="KW-0808">Transferase</keyword>
<organism evidence="5 6">
    <name type="scientific">Cryoendolithus antarcticus</name>
    <dbReference type="NCBI Taxonomy" id="1507870"/>
    <lineage>
        <taxon>Eukaryota</taxon>
        <taxon>Fungi</taxon>
        <taxon>Dikarya</taxon>
        <taxon>Ascomycota</taxon>
        <taxon>Pezizomycotina</taxon>
        <taxon>Dothideomycetes</taxon>
        <taxon>Dothideomycetidae</taxon>
        <taxon>Cladosporiales</taxon>
        <taxon>Cladosporiaceae</taxon>
        <taxon>Cryoendolithus</taxon>
    </lineage>
</organism>
<dbReference type="InterPro" id="IPR036291">
    <property type="entry name" value="NAD(P)-bd_dom_sf"/>
</dbReference>
<comment type="caution">
    <text evidence="5">The sequence shown here is derived from an EMBL/GenBank/DDBJ whole genome shotgun (WGS) entry which is preliminary data.</text>
</comment>
<keyword evidence="2" id="KW-0012">Acyltransferase</keyword>
<dbReference type="Gene3D" id="3.40.630.30">
    <property type="match status" value="1"/>
</dbReference>
<name>A0A1V8SQ15_9PEZI</name>
<evidence type="ECO:0000259" key="4">
    <source>
        <dbReference type="PROSITE" id="PS51186"/>
    </source>
</evidence>
<dbReference type="OrthoDB" id="249099at2759"/>
<protein>
    <recommendedName>
        <fullName evidence="4">N-acetyltransferase domain-containing protein</fullName>
    </recommendedName>
</protein>
<evidence type="ECO:0000313" key="6">
    <source>
        <dbReference type="Proteomes" id="UP000192596"/>
    </source>
</evidence>
<evidence type="ECO:0000256" key="2">
    <source>
        <dbReference type="ARBA" id="ARBA00023315"/>
    </source>
</evidence>
<accession>A0A1V8SQ15</accession>
<dbReference type="Gene3D" id="3.90.25.10">
    <property type="entry name" value="UDP-galactose 4-epimerase, domain 1"/>
    <property type="match status" value="1"/>
</dbReference>
<dbReference type="SUPFAM" id="SSF55729">
    <property type="entry name" value="Acyl-CoA N-acyltransferases (Nat)"/>
    <property type="match status" value="1"/>
</dbReference>
<dbReference type="SUPFAM" id="SSF51735">
    <property type="entry name" value="NAD(P)-binding Rossmann-fold domains"/>
    <property type="match status" value="1"/>
</dbReference>
<dbReference type="AlphaFoldDB" id="A0A1V8SQ15"/>
<gene>
    <name evidence="5" type="ORF">B0A48_13422</name>
</gene>
<dbReference type="STRING" id="1507870.A0A1V8SQ15"/>
<proteinExistence type="inferred from homology"/>
<dbReference type="InterPro" id="IPR008030">
    <property type="entry name" value="NmrA-like"/>
</dbReference>
<dbReference type="PANTHER" id="PTHR45896">
    <property type="entry name" value="N-ALPHA-ACETYLTRANSFERASE 30"/>
    <property type="match status" value="1"/>
</dbReference>
<dbReference type="EMBL" id="NAJO01000032">
    <property type="protein sequence ID" value="OQO01179.1"/>
    <property type="molecule type" value="Genomic_DNA"/>
</dbReference>
<dbReference type="InterPro" id="IPR016181">
    <property type="entry name" value="Acyl_CoA_acyltransferase"/>
</dbReference>
<dbReference type="InParanoid" id="A0A1V8SQ15"/>
<dbReference type="CDD" id="cd04301">
    <property type="entry name" value="NAT_SF"/>
    <property type="match status" value="1"/>
</dbReference>
<evidence type="ECO:0000256" key="3">
    <source>
        <dbReference type="ARBA" id="ARBA00024025"/>
    </source>
</evidence>
<dbReference type="Pfam" id="PF05368">
    <property type="entry name" value="NmrA"/>
    <property type="match status" value="1"/>
</dbReference>
<dbReference type="Gene3D" id="3.40.50.720">
    <property type="entry name" value="NAD(P)-binding Rossmann-like Domain"/>
    <property type="match status" value="1"/>
</dbReference>
<dbReference type="GO" id="GO:0031417">
    <property type="term" value="C:NatC complex"/>
    <property type="evidence" value="ECO:0007669"/>
    <property type="project" value="TreeGrafter"/>
</dbReference>
<reference evidence="6" key="1">
    <citation type="submission" date="2017-03" db="EMBL/GenBank/DDBJ databases">
        <title>Genomes of endolithic fungi from Antarctica.</title>
        <authorList>
            <person name="Coleine C."/>
            <person name="Masonjones S."/>
            <person name="Stajich J.E."/>
        </authorList>
    </citation>
    <scope>NUCLEOTIDE SEQUENCE [LARGE SCALE GENOMIC DNA]</scope>
    <source>
        <strain evidence="6">CCFEE 5527</strain>
    </source>
</reference>
<dbReference type="InterPro" id="IPR000182">
    <property type="entry name" value="GNAT_dom"/>
</dbReference>
<dbReference type="PANTHER" id="PTHR45896:SF1">
    <property type="entry name" value="N-ALPHA-ACETYLTRANSFERASE 30"/>
    <property type="match status" value="1"/>
</dbReference>
<dbReference type="PROSITE" id="PS51186">
    <property type="entry name" value="GNAT"/>
    <property type="match status" value="1"/>
</dbReference>